<feature type="region of interest" description="Disordered" evidence="1">
    <location>
        <begin position="158"/>
        <end position="360"/>
    </location>
</feature>
<feature type="compositionally biased region" description="Basic and acidic residues" evidence="1">
    <location>
        <begin position="50"/>
        <end position="64"/>
    </location>
</feature>
<evidence type="ECO:0000313" key="3">
    <source>
        <dbReference type="Proteomes" id="UP000800082"/>
    </source>
</evidence>
<feature type="compositionally biased region" description="Basic and acidic residues" evidence="1">
    <location>
        <begin position="83"/>
        <end position="92"/>
    </location>
</feature>
<dbReference type="OrthoDB" id="5374569at2759"/>
<name>A0A6A5S0F8_9PLEO</name>
<feature type="compositionally biased region" description="Low complexity" evidence="1">
    <location>
        <begin position="289"/>
        <end position="306"/>
    </location>
</feature>
<evidence type="ECO:0000313" key="2">
    <source>
        <dbReference type="EMBL" id="KAF1930997.1"/>
    </source>
</evidence>
<sequence length="413" mass="45256">MPRQLPWKSSGGGGSRTQTIKPATRKTKTAATSDDVDDDFFDGTVSAGSSKDKGEGKSKAKAASDSDSSLPEAGPSPHTPKSKRTEPKERAHSSSPPPLADCAPPRDEPMRKGVSKFDLRDDEWMMVEDEFLETAKLFTRHLHIAEYDRLKERIEAKKKDAGVARPVVAGAKRSVDGAMKERARIQESRQKKAIRDVFASQGESSEDDRASCRPEPSNVPSITARCPPPTNEAQETDSDDLDAPRPPKPKEPSPTTLTVAKPLPATRPRPAYPQKPKPAAESFVKPSLPATTAPARPRARPSRMTPFDMLDEYTPPTFDTRNPPATPRDDPRSQSTSSAHSSSQTSETTTTRTVKPRRSIDLLDDWGSLKDTIGISKEVADRIAKRKIERAKEGDATAKKRVTNLDDIPTFLF</sequence>
<feature type="region of interest" description="Disordered" evidence="1">
    <location>
        <begin position="1"/>
        <end position="118"/>
    </location>
</feature>
<accession>A0A6A5S0F8</accession>
<evidence type="ECO:0000256" key="1">
    <source>
        <dbReference type="SAM" id="MobiDB-lite"/>
    </source>
</evidence>
<dbReference type="Proteomes" id="UP000800082">
    <property type="component" value="Unassembled WGS sequence"/>
</dbReference>
<gene>
    <name evidence="2" type="ORF">M421DRAFT_418488</name>
</gene>
<protein>
    <submittedName>
        <fullName evidence="2">Uncharacterized protein</fullName>
    </submittedName>
</protein>
<feature type="compositionally biased region" description="Basic and acidic residues" evidence="1">
    <location>
        <begin position="104"/>
        <end position="118"/>
    </location>
</feature>
<feature type="compositionally biased region" description="Pro residues" evidence="1">
    <location>
        <begin position="265"/>
        <end position="276"/>
    </location>
</feature>
<feature type="compositionally biased region" description="Basic and acidic residues" evidence="1">
    <location>
        <begin position="173"/>
        <end position="195"/>
    </location>
</feature>
<organism evidence="2 3">
    <name type="scientific">Didymella exigua CBS 183.55</name>
    <dbReference type="NCBI Taxonomy" id="1150837"/>
    <lineage>
        <taxon>Eukaryota</taxon>
        <taxon>Fungi</taxon>
        <taxon>Dikarya</taxon>
        <taxon>Ascomycota</taxon>
        <taxon>Pezizomycotina</taxon>
        <taxon>Dothideomycetes</taxon>
        <taxon>Pleosporomycetidae</taxon>
        <taxon>Pleosporales</taxon>
        <taxon>Pleosporineae</taxon>
        <taxon>Didymellaceae</taxon>
        <taxon>Didymella</taxon>
    </lineage>
</organism>
<reference evidence="2" key="1">
    <citation type="journal article" date="2020" name="Stud. Mycol.">
        <title>101 Dothideomycetes genomes: a test case for predicting lifestyles and emergence of pathogens.</title>
        <authorList>
            <person name="Haridas S."/>
            <person name="Albert R."/>
            <person name="Binder M."/>
            <person name="Bloem J."/>
            <person name="Labutti K."/>
            <person name="Salamov A."/>
            <person name="Andreopoulos B."/>
            <person name="Baker S."/>
            <person name="Barry K."/>
            <person name="Bills G."/>
            <person name="Bluhm B."/>
            <person name="Cannon C."/>
            <person name="Castanera R."/>
            <person name="Culley D."/>
            <person name="Daum C."/>
            <person name="Ezra D."/>
            <person name="Gonzalez J."/>
            <person name="Henrissat B."/>
            <person name="Kuo A."/>
            <person name="Liang C."/>
            <person name="Lipzen A."/>
            <person name="Lutzoni F."/>
            <person name="Magnuson J."/>
            <person name="Mondo S."/>
            <person name="Nolan M."/>
            <person name="Ohm R."/>
            <person name="Pangilinan J."/>
            <person name="Park H.-J."/>
            <person name="Ramirez L."/>
            <person name="Alfaro M."/>
            <person name="Sun H."/>
            <person name="Tritt A."/>
            <person name="Yoshinaga Y."/>
            <person name="Zwiers L.-H."/>
            <person name="Turgeon B."/>
            <person name="Goodwin S."/>
            <person name="Spatafora J."/>
            <person name="Crous P."/>
            <person name="Grigoriev I."/>
        </authorList>
    </citation>
    <scope>NUCLEOTIDE SEQUENCE</scope>
    <source>
        <strain evidence="2">CBS 183.55</strain>
    </source>
</reference>
<feature type="compositionally biased region" description="Low complexity" evidence="1">
    <location>
        <begin position="333"/>
        <end position="353"/>
    </location>
</feature>
<dbReference type="EMBL" id="ML978962">
    <property type="protein sequence ID" value="KAF1930997.1"/>
    <property type="molecule type" value="Genomic_DNA"/>
</dbReference>
<feature type="compositionally biased region" description="Basic and acidic residues" evidence="1">
    <location>
        <begin position="242"/>
        <end position="251"/>
    </location>
</feature>
<keyword evidence="3" id="KW-1185">Reference proteome</keyword>
<proteinExistence type="predicted"/>
<dbReference type="GeneID" id="54349474"/>
<dbReference type="AlphaFoldDB" id="A0A6A5S0F8"/>
<dbReference type="RefSeq" id="XP_033451245.1">
    <property type="nucleotide sequence ID" value="XM_033591806.1"/>
</dbReference>